<dbReference type="RefSeq" id="WP_111216759.1">
    <property type="nucleotide sequence ID" value="NZ_POTY01000176.1"/>
</dbReference>
<protein>
    <submittedName>
        <fullName evidence="2">Uncharacterized protein</fullName>
    </submittedName>
</protein>
<feature type="compositionally biased region" description="Basic and acidic residues" evidence="1">
    <location>
        <begin position="1"/>
        <end position="11"/>
    </location>
</feature>
<gene>
    <name evidence="2" type="ORF">C1I95_23640</name>
</gene>
<proteinExistence type="predicted"/>
<keyword evidence="3" id="KW-1185">Reference proteome</keyword>
<name>A0A2W2E9Q8_9ACTN</name>
<organism evidence="2 3">
    <name type="scientific">Micromonospora craterilacus</name>
    <dbReference type="NCBI Taxonomy" id="1655439"/>
    <lineage>
        <taxon>Bacteria</taxon>
        <taxon>Bacillati</taxon>
        <taxon>Actinomycetota</taxon>
        <taxon>Actinomycetes</taxon>
        <taxon>Micromonosporales</taxon>
        <taxon>Micromonosporaceae</taxon>
        <taxon>Micromonospora</taxon>
    </lineage>
</organism>
<feature type="region of interest" description="Disordered" evidence="1">
    <location>
        <begin position="1"/>
        <end position="24"/>
    </location>
</feature>
<dbReference type="OrthoDB" id="3469122at2"/>
<evidence type="ECO:0000313" key="2">
    <source>
        <dbReference type="EMBL" id="PZG13449.1"/>
    </source>
</evidence>
<comment type="caution">
    <text evidence="2">The sequence shown here is derived from an EMBL/GenBank/DDBJ whole genome shotgun (WGS) entry which is preliminary data.</text>
</comment>
<dbReference type="Proteomes" id="UP000248924">
    <property type="component" value="Unassembled WGS sequence"/>
</dbReference>
<accession>A0A2W2E9Q8</accession>
<dbReference type="AlphaFoldDB" id="A0A2W2E9Q8"/>
<reference evidence="2 3" key="1">
    <citation type="submission" date="2018-01" db="EMBL/GenBank/DDBJ databases">
        <title>Draft genome sequence of Jishengella sp. NA12.</title>
        <authorList>
            <person name="Sahin N."/>
            <person name="Ay H."/>
            <person name="Saygin H."/>
        </authorList>
    </citation>
    <scope>NUCLEOTIDE SEQUENCE [LARGE SCALE GENOMIC DNA]</scope>
    <source>
        <strain evidence="2 3">NA12</strain>
    </source>
</reference>
<dbReference type="EMBL" id="POTY01000176">
    <property type="protein sequence ID" value="PZG13449.1"/>
    <property type="molecule type" value="Genomic_DNA"/>
</dbReference>
<evidence type="ECO:0000313" key="3">
    <source>
        <dbReference type="Proteomes" id="UP000248924"/>
    </source>
</evidence>
<sequence length="360" mass="39341">MSTDPHRHDDTPAPGAPDDASDLRHLHPDHIEVGDTAVFAGLWAWEDRGQGERIPVGFVGTLIDRWNGWAVFRCSRQVAAEIVIEQDRLREAERRLLQAAGCSGADLAAAVDEAFAPMAWDGDQIVVDERVTYGDAGIIRIDPDVDGQYVVKGWAWTWTVVAPDDCDRIAGRPPTRDEQPPRVTLPHSGLRVPHTRIAVTGVALPHIGPDVPQLSPASSLVAVLSLDGNLAGVADTDGREPLRYHPVPRSRLGSDQLGEFVAECRRRGQPVTVDTVLRCLAEEYHLTTQAHRAAAHGNTLVRLTDASGRTLVIESVPTPADDRARHHLAETYARKTARSDGRAWEILIPRGWALLTPASR</sequence>
<evidence type="ECO:0000256" key="1">
    <source>
        <dbReference type="SAM" id="MobiDB-lite"/>
    </source>
</evidence>